<dbReference type="PROSITE" id="PS50885">
    <property type="entry name" value="HAMP"/>
    <property type="match status" value="1"/>
</dbReference>
<keyword evidence="7" id="KW-0547">Nucleotide-binding</keyword>
<dbReference type="CDD" id="cd00082">
    <property type="entry name" value="HisKA"/>
    <property type="match status" value="1"/>
</dbReference>
<feature type="transmembrane region" description="Helical" evidence="11">
    <location>
        <begin position="175"/>
        <end position="194"/>
    </location>
</feature>
<dbReference type="SMART" id="SM00304">
    <property type="entry name" value="HAMP"/>
    <property type="match status" value="1"/>
</dbReference>
<accession>A0ABP8Q671</accession>
<dbReference type="InterPro" id="IPR003660">
    <property type="entry name" value="HAMP_dom"/>
</dbReference>
<evidence type="ECO:0000313" key="14">
    <source>
        <dbReference type="EMBL" id="GAA4496956.1"/>
    </source>
</evidence>
<protein>
    <recommendedName>
        <fullName evidence="3">histidine kinase</fullName>
        <ecNumber evidence="3">2.7.13.3</ecNumber>
    </recommendedName>
</protein>
<comment type="caution">
    <text evidence="14">The sequence shown here is derived from an EMBL/GenBank/DDBJ whole genome shotgun (WGS) entry which is preliminary data.</text>
</comment>
<dbReference type="SUPFAM" id="SSF47384">
    <property type="entry name" value="Homodimeric domain of signal transducing histidine kinase"/>
    <property type="match status" value="1"/>
</dbReference>
<name>A0ABP8Q671_9GAMM</name>
<keyword evidence="11" id="KW-0812">Transmembrane</keyword>
<evidence type="ECO:0000256" key="10">
    <source>
        <dbReference type="SAM" id="MobiDB-lite"/>
    </source>
</evidence>
<keyword evidence="8" id="KW-0418">Kinase</keyword>
<sequence length="484" mass="53774">MRSIFWRILLTFWLTLVLLLGGTKLGSMIYEEYKNQLNDPIDNSPMSRQIMEAMGNVIRQGGIPLLNTFYRLRPVPPPELFGPPDDRNGLLEPRLPPERGMPPPETQIRVTDGQGHEQVGLSVPPGIWARVQSLIQQQDPRVLTAKAPDGQTYYLFRLRDKNAPSGFFFLLHHPLTFPLLMMLASLLCSALLAAHLAKPIRLLRDGLRQVADGRFDLQIGQQMGHRQDELGQLGRDADLMAQRLKSLIGAQQRLLHDVSHDLRSPLARVQVALGLARQSPDRFDDALSRIEHETHRLNQMIEEVLTLAKLEARVPISGDDYLDLVSLLQSLVDDARFEYAAEGRHFDLLLDTEEDILLHGRAELLLRAFDNLIRNAAQHSPRGTPVHLTVTVNAPANQVVVSCCDQGPGVPEADLETIFTPFYHHDQSQGKGLGLAIAKRAIEAHGGTILARNREQGGLAILVTLPIAQANMAKELSMEAAPGS</sequence>
<comment type="subcellular location">
    <subcellularLocation>
        <location evidence="2">Cell membrane</location>
        <topology evidence="2">Multi-pass membrane protein</topology>
    </subcellularLocation>
</comment>
<dbReference type="PROSITE" id="PS50109">
    <property type="entry name" value="HIS_KIN"/>
    <property type="match status" value="1"/>
</dbReference>
<dbReference type="RefSeq" id="WP_345011194.1">
    <property type="nucleotide sequence ID" value="NZ_BAABFC010000009.1"/>
</dbReference>
<keyword evidence="15" id="KW-1185">Reference proteome</keyword>
<evidence type="ECO:0000259" key="12">
    <source>
        <dbReference type="PROSITE" id="PS50109"/>
    </source>
</evidence>
<evidence type="ECO:0000256" key="3">
    <source>
        <dbReference type="ARBA" id="ARBA00012438"/>
    </source>
</evidence>
<evidence type="ECO:0000256" key="5">
    <source>
        <dbReference type="ARBA" id="ARBA00022553"/>
    </source>
</evidence>
<dbReference type="CDD" id="cd06225">
    <property type="entry name" value="HAMP"/>
    <property type="match status" value="1"/>
</dbReference>
<dbReference type="InterPro" id="IPR050980">
    <property type="entry name" value="2C_sensor_his_kinase"/>
</dbReference>
<dbReference type="PRINTS" id="PR00344">
    <property type="entry name" value="BCTRLSENSOR"/>
</dbReference>
<evidence type="ECO:0000256" key="11">
    <source>
        <dbReference type="SAM" id="Phobius"/>
    </source>
</evidence>
<dbReference type="InterPro" id="IPR004358">
    <property type="entry name" value="Sig_transdc_His_kin-like_C"/>
</dbReference>
<evidence type="ECO:0000256" key="1">
    <source>
        <dbReference type="ARBA" id="ARBA00000085"/>
    </source>
</evidence>
<dbReference type="InterPro" id="IPR005467">
    <property type="entry name" value="His_kinase_dom"/>
</dbReference>
<evidence type="ECO:0000256" key="7">
    <source>
        <dbReference type="ARBA" id="ARBA00022741"/>
    </source>
</evidence>
<reference evidence="15" key="1">
    <citation type="journal article" date="2019" name="Int. J. Syst. Evol. Microbiol.">
        <title>The Global Catalogue of Microorganisms (GCM) 10K type strain sequencing project: providing services to taxonomists for standard genome sequencing and annotation.</title>
        <authorList>
            <consortium name="The Broad Institute Genomics Platform"/>
            <consortium name="The Broad Institute Genome Sequencing Center for Infectious Disease"/>
            <person name="Wu L."/>
            <person name="Ma J."/>
        </authorList>
    </citation>
    <scope>NUCLEOTIDE SEQUENCE [LARGE SCALE GENOMIC DNA]</scope>
    <source>
        <strain evidence="15">JCM 32226</strain>
    </source>
</reference>
<keyword evidence="11" id="KW-0472">Membrane</keyword>
<dbReference type="Pfam" id="PF00672">
    <property type="entry name" value="HAMP"/>
    <property type="match status" value="1"/>
</dbReference>
<dbReference type="InterPro" id="IPR003661">
    <property type="entry name" value="HisK_dim/P_dom"/>
</dbReference>
<dbReference type="InterPro" id="IPR003594">
    <property type="entry name" value="HATPase_dom"/>
</dbReference>
<evidence type="ECO:0000256" key="4">
    <source>
        <dbReference type="ARBA" id="ARBA00022475"/>
    </source>
</evidence>
<dbReference type="PANTHER" id="PTHR44936:SF10">
    <property type="entry name" value="SENSOR PROTEIN RSTB"/>
    <property type="match status" value="1"/>
</dbReference>
<dbReference type="Proteomes" id="UP001501321">
    <property type="component" value="Unassembled WGS sequence"/>
</dbReference>
<dbReference type="Gene3D" id="3.30.565.10">
    <property type="entry name" value="Histidine kinase-like ATPase, C-terminal domain"/>
    <property type="match status" value="1"/>
</dbReference>
<proteinExistence type="predicted"/>
<dbReference type="EC" id="2.7.13.3" evidence="3"/>
<keyword evidence="6" id="KW-0808">Transferase</keyword>
<dbReference type="InterPro" id="IPR036097">
    <property type="entry name" value="HisK_dim/P_sf"/>
</dbReference>
<dbReference type="SMART" id="SM00388">
    <property type="entry name" value="HisKA"/>
    <property type="match status" value="1"/>
</dbReference>
<keyword evidence="5" id="KW-0597">Phosphoprotein</keyword>
<keyword evidence="4" id="KW-1003">Cell membrane</keyword>
<feature type="domain" description="Histidine kinase" evidence="12">
    <location>
        <begin position="257"/>
        <end position="469"/>
    </location>
</feature>
<dbReference type="SUPFAM" id="SSF55874">
    <property type="entry name" value="ATPase domain of HSP90 chaperone/DNA topoisomerase II/histidine kinase"/>
    <property type="match status" value="1"/>
</dbReference>
<dbReference type="Pfam" id="PF02518">
    <property type="entry name" value="HATPase_c"/>
    <property type="match status" value="1"/>
</dbReference>
<evidence type="ECO:0000259" key="13">
    <source>
        <dbReference type="PROSITE" id="PS50885"/>
    </source>
</evidence>
<evidence type="ECO:0000313" key="15">
    <source>
        <dbReference type="Proteomes" id="UP001501321"/>
    </source>
</evidence>
<evidence type="ECO:0000256" key="9">
    <source>
        <dbReference type="ARBA" id="ARBA00022840"/>
    </source>
</evidence>
<evidence type="ECO:0000256" key="2">
    <source>
        <dbReference type="ARBA" id="ARBA00004651"/>
    </source>
</evidence>
<dbReference type="EMBL" id="BAABFC010000009">
    <property type="protein sequence ID" value="GAA4496956.1"/>
    <property type="molecule type" value="Genomic_DNA"/>
</dbReference>
<dbReference type="PANTHER" id="PTHR44936">
    <property type="entry name" value="SENSOR PROTEIN CREC"/>
    <property type="match status" value="1"/>
</dbReference>
<gene>
    <name evidence="14" type="ORF">GCM10023095_12770</name>
</gene>
<dbReference type="Gene3D" id="1.10.8.500">
    <property type="entry name" value="HAMP domain in histidine kinase"/>
    <property type="match status" value="1"/>
</dbReference>
<dbReference type="SUPFAM" id="SSF158472">
    <property type="entry name" value="HAMP domain-like"/>
    <property type="match status" value="1"/>
</dbReference>
<keyword evidence="9 14" id="KW-0067">ATP-binding</keyword>
<organism evidence="14 15">
    <name type="scientific">Pseudaeromonas paramecii</name>
    <dbReference type="NCBI Taxonomy" id="2138166"/>
    <lineage>
        <taxon>Bacteria</taxon>
        <taxon>Pseudomonadati</taxon>
        <taxon>Pseudomonadota</taxon>
        <taxon>Gammaproteobacteria</taxon>
        <taxon>Aeromonadales</taxon>
        <taxon>Aeromonadaceae</taxon>
        <taxon>Pseudaeromonas</taxon>
    </lineage>
</organism>
<evidence type="ECO:0000256" key="8">
    <source>
        <dbReference type="ARBA" id="ARBA00022777"/>
    </source>
</evidence>
<evidence type="ECO:0000256" key="6">
    <source>
        <dbReference type="ARBA" id="ARBA00022679"/>
    </source>
</evidence>
<dbReference type="Gene3D" id="1.10.287.130">
    <property type="match status" value="1"/>
</dbReference>
<dbReference type="GO" id="GO:0005524">
    <property type="term" value="F:ATP binding"/>
    <property type="evidence" value="ECO:0007669"/>
    <property type="project" value="UniProtKB-KW"/>
</dbReference>
<feature type="domain" description="HAMP" evidence="13">
    <location>
        <begin position="194"/>
        <end position="249"/>
    </location>
</feature>
<dbReference type="InterPro" id="IPR036890">
    <property type="entry name" value="HATPase_C_sf"/>
</dbReference>
<feature type="region of interest" description="Disordered" evidence="10">
    <location>
        <begin position="81"/>
        <end position="103"/>
    </location>
</feature>
<comment type="catalytic activity">
    <reaction evidence="1">
        <text>ATP + protein L-histidine = ADP + protein N-phospho-L-histidine.</text>
        <dbReference type="EC" id="2.7.13.3"/>
    </reaction>
</comment>
<dbReference type="SMART" id="SM00387">
    <property type="entry name" value="HATPase_c"/>
    <property type="match status" value="1"/>
</dbReference>
<keyword evidence="11" id="KW-1133">Transmembrane helix</keyword>
<dbReference type="Pfam" id="PF00512">
    <property type="entry name" value="HisKA"/>
    <property type="match status" value="1"/>
</dbReference>